<proteinExistence type="predicted"/>
<sequence length="46" mass="5408">MRLSKVIYQEVNKSRLADHFSKIPGEREKEAIFLTVIFINKGKLME</sequence>
<evidence type="ECO:0000313" key="1">
    <source>
        <dbReference type="EMBL" id="GAI58609.1"/>
    </source>
</evidence>
<organism evidence="1">
    <name type="scientific">marine sediment metagenome</name>
    <dbReference type="NCBI Taxonomy" id="412755"/>
    <lineage>
        <taxon>unclassified sequences</taxon>
        <taxon>metagenomes</taxon>
        <taxon>ecological metagenomes</taxon>
    </lineage>
</organism>
<dbReference type="EMBL" id="BARV01034395">
    <property type="protein sequence ID" value="GAI58609.1"/>
    <property type="molecule type" value="Genomic_DNA"/>
</dbReference>
<protein>
    <submittedName>
        <fullName evidence="1">Uncharacterized protein</fullName>
    </submittedName>
</protein>
<reference evidence="1" key="1">
    <citation type="journal article" date="2014" name="Front. Microbiol.">
        <title>High frequency of phylogenetically diverse reductive dehalogenase-homologous genes in deep subseafloor sedimentary metagenomes.</title>
        <authorList>
            <person name="Kawai M."/>
            <person name="Futagami T."/>
            <person name="Toyoda A."/>
            <person name="Takaki Y."/>
            <person name="Nishi S."/>
            <person name="Hori S."/>
            <person name="Arai W."/>
            <person name="Tsubouchi T."/>
            <person name="Morono Y."/>
            <person name="Uchiyama I."/>
            <person name="Ito T."/>
            <person name="Fujiyama A."/>
            <person name="Inagaki F."/>
            <person name="Takami H."/>
        </authorList>
    </citation>
    <scope>NUCLEOTIDE SEQUENCE</scope>
    <source>
        <strain evidence="1">Expedition CK06-06</strain>
    </source>
</reference>
<comment type="caution">
    <text evidence="1">The sequence shown here is derived from an EMBL/GenBank/DDBJ whole genome shotgun (WGS) entry which is preliminary data.</text>
</comment>
<dbReference type="AlphaFoldDB" id="X1RSY3"/>
<gene>
    <name evidence="1" type="ORF">S06H3_53872</name>
</gene>
<name>X1RSY3_9ZZZZ</name>
<accession>X1RSY3</accession>